<dbReference type="SUPFAM" id="SSF143100">
    <property type="entry name" value="TTHA1013/TTHA0281-like"/>
    <property type="match status" value="1"/>
</dbReference>
<proteinExistence type="predicted"/>
<organism evidence="1 2">
    <name type="scientific">Duganella vulcania</name>
    <dbReference type="NCBI Taxonomy" id="2692166"/>
    <lineage>
        <taxon>Bacteria</taxon>
        <taxon>Pseudomonadati</taxon>
        <taxon>Pseudomonadota</taxon>
        <taxon>Betaproteobacteria</taxon>
        <taxon>Burkholderiales</taxon>
        <taxon>Oxalobacteraceae</taxon>
        <taxon>Telluria group</taxon>
        <taxon>Duganella</taxon>
    </lineage>
</organism>
<evidence type="ECO:0000313" key="1">
    <source>
        <dbReference type="EMBL" id="MYN16342.1"/>
    </source>
</evidence>
<dbReference type="Proteomes" id="UP000484875">
    <property type="component" value="Unassembled WGS sequence"/>
</dbReference>
<gene>
    <name evidence="1" type="ORF">GTP81_06215</name>
</gene>
<dbReference type="InterPro" id="IPR008651">
    <property type="entry name" value="Uncharacterised_HicB"/>
</dbReference>
<dbReference type="EMBL" id="WWCV01000007">
    <property type="protein sequence ID" value="MYN16342.1"/>
    <property type="molecule type" value="Genomic_DNA"/>
</dbReference>
<dbReference type="RefSeq" id="WP_161089063.1">
    <property type="nucleotide sequence ID" value="NZ_WWCV01000007.1"/>
</dbReference>
<dbReference type="AlphaFoldDB" id="A0A845HB56"/>
<reference evidence="1 2" key="1">
    <citation type="submission" date="2019-12" db="EMBL/GenBank/DDBJ databases">
        <title>Novel species isolated from a subtropical stream in China.</title>
        <authorList>
            <person name="Lu H."/>
        </authorList>
    </citation>
    <scope>NUCLEOTIDE SEQUENCE [LARGE SCALE GENOMIC DNA]</scope>
    <source>
        <strain evidence="1 2">FT107W</strain>
    </source>
</reference>
<evidence type="ECO:0000313" key="2">
    <source>
        <dbReference type="Proteomes" id="UP000484875"/>
    </source>
</evidence>
<dbReference type="Pfam" id="PF05534">
    <property type="entry name" value="HicB"/>
    <property type="match status" value="1"/>
</dbReference>
<protein>
    <submittedName>
        <fullName evidence="1">Toxin-antitoxin system HicB family antitoxin</fullName>
    </submittedName>
</protein>
<dbReference type="InterPro" id="IPR035069">
    <property type="entry name" value="TTHA1013/TTHA0281-like"/>
</dbReference>
<name>A0A845HB56_9BURK</name>
<keyword evidence="2" id="KW-1185">Reference proteome</keyword>
<comment type="caution">
    <text evidence="1">The sequence shown here is derived from an EMBL/GenBank/DDBJ whole genome shotgun (WGS) entry which is preliminary data.</text>
</comment>
<sequence length="117" mass="13020">MTKPTFSHKGYHGTGEISTEDNCLHGKVLFIDDLITYEGENPGELKQAFIDAVDRYIDYCERTGKPANRPFSGSFNVRVGSDVHRDACIAASESEQSLNEFVRDCIVTCLTQRQSVA</sequence>
<accession>A0A845HB56</accession>